<dbReference type="Proteomes" id="UP000635071">
    <property type="component" value="Unassembled WGS sequence"/>
</dbReference>
<dbReference type="SUPFAM" id="SSF53955">
    <property type="entry name" value="Lysozyme-like"/>
    <property type="match status" value="1"/>
</dbReference>
<comment type="similarity">
    <text evidence="2">Belongs to the virb1 family.</text>
</comment>
<organism evidence="6 7">
    <name type="scientific">Sandarakinorhabdus glacialis</name>
    <dbReference type="NCBI Taxonomy" id="1614636"/>
    <lineage>
        <taxon>Bacteria</taxon>
        <taxon>Pseudomonadati</taxon>
        <taxon>Pseudomonadota</taxon>
        <taxon>Alphaproteobacteria</taxon>
        <taxon>Sphingomonadales</taxon>
        <taxon>Sphingosinicellaceae</taxon>
        <taxon>Sandarakinorhabdus</taxon>
    </lineage>
</organism>
<evidence type="ECO:0000259" key="5">
    <source>
        <dbReference type="Pfam" id="PF01464"/>
    </source>
</evidence>
<dbReference type="InterPro" id="IPR023346">
    <property type="entry name" value="Lysozyme-like_dom_sf"/>
</dbReference>
<evidence type="ECO:0000313" key="7">
    <source>
        <dbReference type="Proteomes" id="UP000635071"/>
    </source>
</evidence>
<reference evidence="6" key="1">
    <citation type="journal article" date="2014" name="Int. J. Syst. Evol. Microbiol.">
        <title>Complete genome sequence of Corynebacterium casei LMG S-19264T (=DSM 44701T), isolated from a smear-ripened cheese.</title>
        <authorList>
            <consortium name="US DOE Joint Genome Institute (JGI-PGF)"/>
            <person name="Walter F."/>
            <person name="Albersmeier A."/>
            <person name="Kalinowski J."/>
            <person name="Ruckert C."/>
        </authorList>
    </citation>
    <scope>NUCLEOTIDE SEQUENCE</scope>
    <source>
        <strain evidence="6">CGMCC 1.15519</strain>
    </source>
</reference>
<dbReference type="CDD" id="cd13401">
    <property type="entry name" value="Slt70-like"/>
    <property type="match status" value="1"/>
</dbReference>
<feature type="chain" id="PRO_5037342336" evidence="4">
    <location>
        <begin position="19"/>
        <end position="631"/>
    </location>
</feature>
<dbReference type="PANTHER" id="PTHR37423:SF2">
    <property type="entry name" value="MEMBRANE-BOUND LYTIC MUREIN TRANSGLYCOSYLASE C"/>
    <property type="match status" value="1"/>
</dbReference>
<protein>
    <submittedName>
        <fullName evidence="6">Lytic transglycosylase</fullName>
    </submittedName>
</protein>
<dbReference type="Pfam" id="PF01464">
    <property type="entry name" value="SLT"/>
    <property type="match status" value="1"/>
</dbReference>
<dbReference type="InterPro" id="IPR008939">
    <property type="entry name" value="Lytic_TGlycosylase_superhlx_U"/>
</dbReference>
<evidence type="ECO:0000256" key="2">
    <source>
        <dbReference type="ARBA" id="ARBA00009387"/>
    </source>
</evidence>
<dbReference type="Gene3D" id="1.10.530.10">
    <property type="match status" value="1"/>
</dbReference>
<dbReference type="InterPro" id="IPR008258">
    <property type="entry name" value="Transglycosylase_SLT_dom_1"/>
</dbReference>
<feature type="signal peptide" evidence="4">
    <location>
        <begin position="1"/>
        <end position="18"/>
    </location>
</feature>
<accession>A0A916ZNZ9</accession>
<evidence type="ECO:0000256" key="4">
    <source>
        <dbReference type="SAM" id="SignalP"/>
    </source>
</evidence>
<comment type="similarity">
    <text evidence="1">Belongs to the transglycosylase Slt family.</text>
</comment>
<evidence type="ECO:0000256" key="3">
    <source>
        <dbReference type="ARBA" id="ARBA00022729"/>
    </source>
</evidence>
<feature type="domain" description="Transglycosylase SLT" evidence="5">
    <location>
        <begin position="421"/>
        <end position="531"/>
    </location>
</feature>
<keyword evidence="3 4" id="KW-0732">Signal</keyword>
<comment type="caution">
    <text evidence="6">The sequence shown here is derived from an EMBL/GenBank/DDBJ whole genome shotgun (WGS) entry which is preliminary data.</text>
</comment>
<reference evidence="6" key="2">
    <citation type="submission" date="2020-09" db="EMBL/GenBank/DDBJ databases">
        <authorList>
            <person name="Sun Q."/>
            <person name="Zhou Y."/>
        </authorList>
    </citation>
    <scope>NUCLEOTIDE SEQUENCE</scope>
    <source>
        <strain evidence="6">CGMCC 1.15519</strain>
    </source>
</reference>
<gene>
    <name evidence="6" type="ORF">GCM10011529_09190</name>
</gene>
<dbReference type="SUPFAM" id="SSF48435">
    <property type="entry name" value="Bacterial muramidases"/>
    <property type="match status" value="1"/>
</dbReference>
<dbReference type="AlphaFoldDB" id="A0A916ZNZ9"/>
<evidence type="ECO:0000256" key="1">
    <source>
        <dbReference type="ARBA" id="ARBA00007734"/>
    </source>
</evidence>
<sequence length="631" mass="67354">MRTTLALTLLLTAAPLLAQPAIVTEPGDTMLTVTAERPGITARQRAVPSQLSPGDRATYARIFRDIDAGRYGPVEAALAAMNGGLLTETARAQLMVARGLGKQDRAELASWLTANRDLPQAQRIAQLAEKLPGADTAPLPLMPYVRPFRRAAYTAPPVESGPIDASSGAVIKAMLAADNNAAAESRWLSDQSQLSPVSRTQWAQRIAWSAYAANDNATALRLGLEAAKGPGFGAGQYAALGAWVAGLAAFRTSQYDTAAKAFDTVGTKSPAGDLAAAAAYWASRAHLAAGRPELVAPRLEIAVKSPNSFYGMLARRGLGLTATQDWAEPDFITADWNFLKTIPGARRAAALIEIGQIGLGDRELRYLAQTAPEPAYPALLRLAARLELPATQYQLAVRPPMGIEAPLSARYPAPDWVPARGWRVDRGLVFAHALQESTFVTTATSRAGAKGIMQLMPGTAKQVSREMATAALTEGAAAVVGDLTDPAFNIEVGQTYLEALRDMSYTQGLLPKVVAAYNAGPGSVQKWNATLDDRGDPLLFIESIPFKETRHYVEVVLRNYWMYALRDGVKPASMDALAANLWPKFPGMPGAPGIKRSAQPLPPRVAPVIPTLPVTPNLRIDEDDDVTVATL</sequence>
<dbReference type="GO" id="GO:0004553">
    <property type="term" value="F:hydrolase activity, hydrolyzing O-glycosyl compounds"/>
    <property type="evidence" value="ECO:0007669"/>
    <property type="project" value="InterPro"/>
</dbReference>
<dbReference type="PANTHER" id="PTHR37423">
    <property type="entry name" value="SOLUBLE LYTIC MUREIN TRANSGLYCOSYLASE-RELATED"/>
    <property type="match status" value="1"/>
</dbReference>
<dbReference type="EMBL" id="BMJM01000002">
    <property type="protein sequence ID" value="GGE04983.1"/>
    <property type="molecule type" value="Genomic_DNA"/>
</dbReference>
<name>A0A916ZNZ9_9SPHN</name>
<evidence type="ECO:0000313" key="6">
    <source>
        <dbReference type="EMBL" id="GGE04983.1"/>
    </source>
</evidence>
<proteinExistence type="inferred from homology"/>
<keyword evidence="7" id="KW-1185">Reference proteome</keyword>
<dbReference type="GO" id="GO:0042597">
    <property type="term" value="C:periplasmic space"/>
    <property type="evidence" value="ECO:0007669"/>
    <property type="project" value="InterPro"/>
</dbReference>